<dbReference type="EMBL" id="NXLQ01000001">
    <property type="protein sequence ID" value="RDU67489.1"/>
    <property type="molecule type" value="Genomic_DNA"/>
</dbReference>
<sequence length="94" mass="10623">MKLLHKFLFVGIILQYIIPACYATNTESKNHSEYNSIQLQKNSYSQHEPKIQIKGDSLVIMDSSCESKNANSVLSSFKKQNISQANAHDDCESK</sequence>
<organism evidence="1 2">
    <name type="scientific">Helicobacter didelphidarum</name>
    <dbReference type="NCBI Taxonomy" id="2040648"/>
    <lineage>
        <taxon>Bacteria</taxon>
        <taxon>Pseudomonadati</taxon>
        <taxon>Campylobacterota</taxon>
        <taxon>Epsilonproteobacteria</taxon>
        <taxon>Campylobacterales</taxon>
        <taxon>Helicobacteraceae</taxon>
        <taxon>Helicobacter</taxon>
    </lineage>
</organism>
<dbReference type="AlphaFoldDB" id="A0A3D8IQE1"/>
<evidence type="ECO:0000313" key="2">
    <source>
        <dbReference type="Proteomes" id="UP000256379"/>
    </source>
</evidence>
<dbReference type="RefSeq" id="WP_115542017.1">
    <property type="nucleotide sequence ID" value="NZ_NXLQ01000001.1"/>
</dbReference>
<keyword evidence="2" id="KW-1185">Reference proteome</keyword>
<gene>
    <name evidence="1" type="ORF">CQA53_00205</name>
</gene>
<proteinExistence type="predicted"/>
<name>A0A3D8IQE1_9HELI</name>
<protein>
    <submittedName>
        <fullName evidence="1">Uncharacterized protein</fullName>
    </submittedName>
</protein>
<accession>A0A3D8IQE1</accession>
<evidence type="ECO:0000313" key="1">
    <source>
        <dbReference type="EMBL" id="RDU67489.1"/>
    </source>
</evidence>
<reference evidence="1 2" key="1">
    <citation type="submission" date="2018-04" db="EMBL/GenBank/DDBJ databases">
        <title>Novel Campyloabacter and Helicobacter Species and Strains.</title>
        <authorList>
            <person name="Mannion A.J."/>
            <person name="Shen Z."/>
            <person name="Fox J.G."/>
        </authorList>
    </citation>
    <scope>NUCLEOTIDE SEQUENCE [LARGE SCALE GENOMIC DNA]</scope>
    <source>
        <strain evidence="1 2">MIT 17-337</strain>
    </source>
</reference>
<dbReference type="Proteomes" id="UP000256379">
    <property type="component" value="Unassembled WGS sequence"/>
</dbReference>
<comment type="caution">
    <text evidence="1">The sequence shown here is derived from an EMBL/GenBank/DDBJ whole genome shotgun (WGS) entry which is preliminary data.</text>
</comment>